<keyword evidence="11" id="KW-0325">Glycoprotein</keyword>
<dbReference type="InterPro" id="IPR008996">
    <property type="entry name" value="IL1/FGF"/>
</dbReference>
<keyword evidence="8" id="KW-0732">Signal</keyword>
<dbReference type="PROSITE" id="PS00250">
    <property type="entry name" value="TGF_BETA_1"/>
    <property type="match status" value="1"/>
</dbReference>
<evidence type="ECO:0000259" key="14">
    <source>
        <dbReference type="PROSITE" id="PS51362"/>
    </source>
</evidence>
<organism evidence="15 16">
    <name type="scientific">Polypterus senegalus</name>
    <name type="common">Senegal bichir</name>
    <dbReference type="NCBI Taxonomy" id="55291"/>
    <lineage>
        <taxon>Eukaryota</taxon>
        <taxon>Metazoa</taxon>
        <taxon>Chordata</taxon>
        <taxon>Craniata</taxon>
        <taxon>Vertebrata</taxon>
        <taxon>Euteleostomi</taxon>
        <taxon>Actinopterygii</taxon>
        <taxon>Polypteriformes</taxon>
        <taxon>Polypteridae</taxon>
        <taxon>Polypterus</taxon>
    </lineage>
</organism>
<feature type="non-terminal residue" evidence="15">
    <location>
        <position position="1"/>
    </location>
</feature>
<keyword evidence="5" id="KW-0202">Cytokine</keyword>
<dbReference type="Gene3D" id="2.10.90.10">
    <property type="entry name" value="Cystine-knot cytokines"/>
    <property type="match status" value="1"/>
</dbReference>
<feature type="compositionally biased region" description="Low complexity" evidence="13">
    <location>
        <begin position="245"/>
        <end position="256"/>
    </location>
</feature>
<protein>
    <recommendedName>
        <fullName evidence="4">Bone morphogenetic protein 3</fullName>
    </recommendedName>
</protein>
<dbReference type="GO" id="GO:0005125">
    <property type="term" value="F:cytokine activity"/>
    <property type="evidence" value="ECO:0007669"/>
    <property type="project" value="UniProtKB-KW"/>
</dbReference>
<keyword evidence="7" id="KW-0165">Cleavage on pair of basic residues</keyword>
<dbReference type="InterPro" id="IPR002209">
    <property type="entry name" value="Fibroblast_GF_fam"/>
</dbReference>
<feature type="region of interest" description="Disordered" evidence="13">
    <location>
        <begin position="289"/>
        <end position="313"/>
    </location>
</feature>
<feature type="compositionally biased region" description="Basic and acidic residues" evidence="13">
    <location>
        <begin position="748"/>
        <end position="762"/>
    </location>
</feature>
<evidence type="ECO:0000256" key="1">
    <source>
        <dbReference type="ARBA" id="ARBA00004613"/>
    </source>
</evidence>
<dbReference type="Pfam" id="PF14713">
    <property type="entry name" value="DUF4464"/>
    <property type="match status" value="1"/>
</dbReference>
<sequence length="902" mass="102358">MLGRTVREDGIDDVRTRWRRKGGSTVLRSKLGLWWRKVFSPMRKQREKVSTPPFPAGECVPRNSSIALTLGAASLQNRAENLRRQGMRYRGKVRGFTPSTKFTDDCKFRERFQENSYNTYASVTHKNHRNGREWQGPPGSLSVAGACRTRCLVSAAAAGRAAERETLQPEEPACRRTREERAKMAAGRMSRPLTGTGLAGVSNVPAEDRMEAGPRNANLVPKRDPIGPDGVAQRRQASRGADRQVSSPTSVSLSPPAARRVSEESLRPAKPSLEELLRVLAAQCEQLTGKAVASGETPRETEDRRGAGTGGRQNTAGVSIIFLRDRNSQKQEISGYIDYAHRLKTEDFEPYFSGRKKLFPRPTDLSFFNWESKVSTSNPSPNYQVIAENSTSGLLFKNKRDRKVINVDPKFRWTGMLTGDENDYLLGREAIMNGVQDWRYNPAEMVLRMAEPYYLLVLVFGFSYPCFGSRDLLKPDFAKIRNADGTESAPNTRKPFSDLSSYNSASEHMAMLYTKYNSADFTSRDGNTVRSFTAHWGTMNNKELLIFNLTSLTQSEEILSATLHYCIGDQNSNTQECRPPKFCAYQRGRHQIPVRLDLWSFDSNRNRSRNMGNFFINVTSGNCKSVPWQWRDITFIINEAKRKSELLIGIDISLQGLNQRKKVFSHPFPYILVYANDSDISEAENVVSSIQNSEGPLPPGLHRLEVHQQTDPSQRRIKRSTNVLLPLQNNELPGAEYQYTEAQAWRERNPYKTLEARPTEKQKNKKKQRKSNRHKVQMLQFDEKTLKKARRKQWNEPRNCARRYLKVDFADIGWSEWIISPKSFDAYYCSGSCQFPMPKSLKPSNHATIQSIVRAVGVVSGIPEPCCVPERMSSLSILFFDENKNVVLKVYPNMTVESCACR</sequence>
<evidence type="ECO:0000256" key="8">
    <source>
        <dbReference type="ARBA" id="ARBA00022729"/>
    </source>
</evidence>
<dbReference type="SMART" id="SM00204">
    <property type="entry name" value="TGFB"/>
    <property type="match status" value="1"/>
</dbReference>
<evidence type="ECO:0000256" key="6">
    <source>
        <dbReference type="ARBA" id="ARBA00022525"/>
    </source>
</evidence>
<dbReference type="Pfam" id="PF00019">
    <property type="entry name" value="TGF_beta"/>
    <property type="match status" value="1"/>
</dbReference>
<name>A0A8X7XBX5_POLSE</name>
<feature type="compositionally biased region" description="Basic and acidic residues" evidence="13">
    <location>
        <begin position="297"/>
        <end position="306"/>
    </location>
</feature>
<dbReference type="PROSITE" id="PS51362">
    <property type="entry name" value="TGF_BETA_2"/>
    <property type="match status" value="1"/>
</dbReference>
<evidence type="ECO:0000256" key="12">
    <source>
        <dbReference type="RuleBase" id="RU000354"/>
    </source>
</evidence>
<dbReference type="CDD" id="cd19393">
    <property type="entry name" value="TGF_beta_BMP3"/>
    <property type="match status" value="1"/>
</dbReference>
<dbReference type="InterPro" id="IPR029034">
    <property type="entry name" value="Cystine-knot_cytokine"/>
</dbReference>
<dbReference type="Pfam" id="PF00167">
    <property type="entry name" value="FGF"/>
    <property type="match status" value="1"/>
</dbReference>
<dbReference type="Proteomes" id="UP000886611">
    <property type="component" value="Unassembled WGS sequence"/>
</dbReference>
<evidence type="ECO:0000256" key="10">
    <source>
        <dbReference type="ARBA" id="ARBA00023157"/>
    </source>
</evidence>
<evidence type="ECO:0000256" key="3">
    <source>
        <dbReference type="ARBA" id="ARBA00007936"/>
    </source>
</evidence>
<evidence type="ECO:0000256" key="5">
    <source>
        <dbReference type="ARBA" id="ARBA00022514"/>
    </source>
</evidence>
<feature type="compositionally biased region" description="Basic residues" evidence="13">
    <location>
        <begin position="763"/>
        <end position="775"/>
    </location>
</feature>
<keyword evidence="10" id="KW-1015">Disulfide bond</keyword>
<comment type="similarity">
    <text evidence="2 12">Belongs to the TGF-beta family.</text>
</comment>
<keyword evidence="6" id="KW-0964">Secreted</keyword>
<feature type="compositionally biased region" description="Basic and acidic residues" evidence="13">
    <location>
        <begin position="161"/>
        <end position="183"/>
    </location>
</feature>
<dbReference type="InterPro" id="IPR015615">
    <property type="entry name" value="TGF-beta-rel"/>
</dbReference>
<dbReference type="AlphaFoldDB" id="A0A8X7XBX5"/>
<evidence type="ECO:0000313" key="15">
    <source>
        <dbReference type="EMBL" id="KAG2466395.1"/>
    </source>
</evidence>
<dbReference type="PANTHER" id="PTHR11848:SF144">
    <property type="entry name" value="BONE MORPHOGENETIC PROTEIN 3"/>
    <property type="match status" value="1"/>
</dbReference>
<comment type="similarity">
    <text evidence="3">Belongs to the heparin-binding growth factors family.</text>
</comment>
<dbReference type="SUPFAM" id="SSF57501">
    <property type="entry name" value="Cystine-knot cytokines"/>
    <property type="match status" value="1"/>
</dbReference>
<dbReference type="GO" id="GO:0008083">
    <property type="term" value="F:growth factor activity"/>
    <property type="evidence" value="ECO:0007669"/>
    <property type="project" value="UniProtKB-KW"/>
</dbReference>
<feature type="domain" description="TGF-beta family profile" evidence="14">
    <location>
        <begin position="790"/>
        <end position="902"/>
    </location>
</feature>
<dbReference type="PANTHER" id="PTHR11848">
    <property type="entry name" value="TGF-BETA FAMILY"/>
    <property type="match status" value="1"/>
</dbReference>
<gene>
    <name evidence="15" type="primary">Bmp3</name>
    <name evidence="15" type="ORF">GTO96_0020435</name>
</gene>
<feature type="region of interest" description="Disordered" evidence="13">
    <location>
        <begin position="748"/>
        <end position="775"/>
    </location>
</feature>
<feature type="non-terminal residue" evidence="15">
    <location>
        <position position="902"/>
    </location>
</feature>
<comment type="caution">
    <text evidence="15">The sequence shown here is derived from an EMBL/GenBank/DDBJ whole genome shotgun (WGS) entry which is preliminary data.</text>
</comment>
<dbReference type="FunFam" id="2.10.90.10:FF:000008">
    <property type="entry name" value="Bone morphogenetic protein 3"/>
    <property type="match status" value="1"/>
</dbReference>
<evidence type="ECO:0000256" key="9">
    <source>
        <dbReference type="ARBA" id="ARBA00023030"/>
    </source>
</evidence>
<accession>A0A8X7XBX5</accession>
<dbReference type="InterPro" id="IPR027887">
    <property type="entry name" value="DUF4464"/>
</dbReference>
<proteinExistence type="inferred from homology"/>
<comment type="subcellular location">
    <subcellularLocation>
        <location evidence="1">Secreted</location>
    </subcellularLocation>
</comment>
<keyword evidence="9 12" id="KW-0339">Growth factor</keyword>
<dbReference type="Gene3D" id="2.80.10.50">
    <property type="match status" value="1"/>
</dbReference>
<dbReference type="SUPFAM" id="SSF50353">
    <property type="entry name" value="Cytokine"/>
    <property type="match status" value="1"/>
</dbReference>
<evidence type="ECO:0000256" key="7">
    <source>
        <dbReference type="ARBA" id="ARBA00022685"/>
    </source>
</evidence>
<reference evidence="15 16" key="1">
    <citation type="journal article" date="2021" name="Cell">
        <title>Tracing the genetic footprints of vertebrate landing in non-teleost ray-finned fishes.</title>
        <authorList>
            <person name="Bi X."/>
            <person name="Wang K."/>
            <person name="Yang L."/>
            <person name="Pan H."/>
            <person name="Jiang H."/>
            <person name="Wei Q."/>
            <person name="Fang M."/>
            <person name="Yu H."/>
            <person name="Zhu C."/>
            <person name="Cai Y."/>
            <person name="He Y."/>
            <person name="Gan X."/>
            <person name="Zeng H."/>
            <person name="Yu D."/>
            <person name="Zhu Y."/>
            <person name="Jiang H."/>
            <person name="Qiu Q."/>
            <person name="Yang H."/>
            <person name="Zhang Y.E."/>
            <person name="Wang W."/>
            <person name="Zhu M."/>
            <person name="He S."/>
            <person name="Zhang G."/>
        </authorList>
    </citation>
    <scope>NUCLEOTIDE SEQUENCE [LARGE SCALE GENOMIC DNA]</scope>
    <source>
        <strain evidence="15">Bchr_013</strain>
    </source>
</reference>
<dbReference type="EMBL" id="JAATIS010001241">
    <property type="protein sequence ID" value="KAG2466395.1"/>
    <property type="molecule type" value="Genomic_DNA"/>
</dbReference>
<evidence type="ECO:0000256" key="13">
    <source>
        <dbReference type="SAM" id="MobiDB-lite"/>
    </source>
</evidence>
<evidence type="ECO:0000313" key="16">
    <source>
        <dbReference type="Proteomes" id="UP000886611"/>
    </source>
</evidence>
<evidence type="ECO:0000256" key="4">
    <source>
        <dbReference type="ARBA" id="ARBA00013361"/>
    </source>
</evidence>
<keyword evidence="16" id="KW-1185">Reference proteome</keyword>
<evidence type="ECO:0000256" key="2">
    <source>
        <dbReference type="ARBA" id="ARBA00006656"/>
    </source>
</evidence>
<dbReference type="PRINTS" id="PR00669">
    <property type="entry name" value="INHIBINA"/>
</dbReference>
<dbReference type="InterPro" id="IPR001839">
    <property type="entry name" value="TGF-b_C"/>
</dbReference>
<evidence type="ECO:0000256" key="11">
    <source>
        <dbReference type="ARBA" id="ARBA00023180"/>
    </source>
</evidence>
<dbReference type="GO" id="GO:0005615">
    <property type="term" value="C:extracellular space"/>
    <property type="evidence" value="ECO:0007669"/>
    <property type="project" value="UniProtKB-KW"/>
</dbReference>
<dbReference type="InterPro" id="IPR017948">
    <property type="entry name" value="TGFb_CS"/>
</dbReference>
<feature type="region of interest" description="Disordered" evidence="13">
    <location>
        <begin position="158"/>
        <end position="267"/>
    </location>
</feature>